<evidence type="ECO:0000259" key="6">
    <source>
        <dbReference type="Pfam" id="PF02826"/>
    </source>
</evidence>
<dbReference type="PROSITE" id="PS00065">
    <property type="entry name" value="D_2_HYDROXYACID_DH_1"/>
    <property type="match status" value="1"/>
</dbReference>
<dbReference type="EMBL" id="JANGCH010000013">
    <property type="protein sequence ID" value="MCQ5122345.1"/>
    <property type="molecule type" value="Genomic_DNA"/>
</dbReference>
<dbReference type="InterPro" id="IPR029752">
    <property type="entry name" value="D-isomer_DH_CS1"/>
</dbReference>
<dbReference type="SUPFAM" id="SSF51735">
    <property type="entry name" value="NAD(P)-binding Rossmann-fold domains"/>
    <property type="match status" value="1"/>
</dbReference>
<dbReference type="InterPro" id="IPR006140">
    <property type="entry name" value="D-isomer_DH_NAD-bd"/>
</dbReference>
<evidence type="ECO:0000313" key="7">
    <source>
        <dbReference type="EMBL" id="MCQ5122345.1"/>
    </source>
</evidence>
<dbReference type="PROSITE" id="PS00671">
    <property type="entry name" value="D_2_HYDROXYACID_DH_3"/>
    <property type="match status" value="1"/>
</dbReference>
<dbReference type="SUPFAM" id="SSF52283">
    <property type="entry name" value="Formate/glycerate dehydrogenase catalytic domain-like"/>
    <property type="match status" value="1"/>
</dbReference>
<evidence type="ECO:0000313" key="8">
    <source>
        <dbReference type="Proteomes" id="UP001524435"/>
    </source>
</evidence>
<sequence length="330" mass="37094">MKVLAYNVREDEVDYFHAFAKQYDLDVRCTIDSFNAESAYLAKGHDAIVIQGNCIADRPALEKLSQYGVKILTTRCAGVDKVDLEAAKALSIQCMNVPAYSPNAVSEYTLTLALASIRNLPQTLKRMEHYNFSIKGLIGTELRNMCIGIIGTGRIGFETIKNFSGFSDHIICYDNYPNEDVKQYATYVSLEELYAKADLISIHCPMTQENYHMINRETIAKMKEGVVLINTSRGALIDTNDVLEALDSGKIAKAALDVYEYENGLYLKNNMIDDIKDPLLKRLIQHDRVIITPHIAFYSDEAVKNMVEIALQNLKEIEASGHSKNELFTL</sequence>
<evidence type="ECO:0000259" key="5">
    <source>
        <dbReference type="Pfam" id="PF00389"/>
    </source>
</evidence>
<proteinExistence type="inferred from homology"/>
<evidence type="ECO:0000256" key="4">
    <source>
        <dbReference type="RuleBase" id="RU003719"/>
    </source>
</evidence>
<comment type="caution">
    <text evidence="7">The sequence shown here is derived from an EMBL/GenBank/DDBJ whole genome shotgun (WGS) entry which is preliminary data.</text>
</comment>
<evidence type="ECO:0000256" key="3">
    <source>
        <dbReference type="ARBA" id="ARBA00023027"/>
    </source>
</evidence>
<dbReference type="InterPro" id="IPR036291">
    <property type="entry name" value="NAD(P)-bd_dom_sf"/>
</dbReference>
<dbReference type="Pfam" id="PF00389">
    <property type="entry name" value="2-Hacid_dh"/>
    <property type="match status" value="1"/>
</dbReference>
<dbReference type="Gene3D" id="3.40.50.720">
    <property type="entry name" value="NAD(P)-binding Rossmann-like Domain"/>
    <property type="match status" value="2"/>
</dbReference>
<dbReference type="Pfam" id="PF02826">
    <property type="entry name" value="2-Hacid_dh_C"/>
    <property type="match status" value="1"/>
</dbReference>
<keyword evidence="2 4" id="KW-0560">Oxidoreductase</keyword>
<keyword evidence="3" id="KW-0520">NAD</keyword>
<keyword evidence="8" id="KW-1185">Reference proteome</keyword>
<dbReference type="InterPro" id="IPR006139">
    <property type="entry name" value="D-isomer_2_OHA_DH_cat_dom"/>
</dbReference>
<dbReference type="RefSeq" id="WP_102265805.1">
    <property type="nucleotide sequence ID" value="NZ_CALVCM010000007.1"/>
</dbReference>
<evidence type="ECO:0000256" key="1">
    <source>
        <dbReference type="ARBA" id="ARBA00005854"/>
    </source>
</evidence>
<gene>
    <name evidence="7" type="ORF">NE663_08755</name>
</gene>
<dbReference type="InterPro" id="IPR029753">
    <property type="entry name" value="D-isomer_DH_CS"/>
</dbReference>
<dbReference type="InterPro" id="IPR058205">
    <property type="entry name" value="D-LDH-like"/>
</dbReference>
<dbReference type="PANTHER" id="PTHR43026">
    <property type="entry name" value="2-HYDROXYACID DEHYDROGENASE HOMOLOG 1-RELATED"/>
    <property type="match status" value="1"/>
</dbReference>
<accession>A0ABT1SM94</accession>
<dbReference type="Proteomes" id="UP001524435">
    <property type="component" value="Unassembled WGS sequence"/>
</dbReference>
<dbReference type="PANTHER" id="PTHR43026:SF1">
    <property type="entry name" value="2-HYDROXYACID DEHYDROGENASE HOMOLOG 1-RELATED"/>
    <property type="match status" value="1"/>
</dbReference>
<protein>
    <submittedName>
        <fullName evidence="7">Lactate dehydrogenase</fullName>
    </submittedName>
</protein>
<evidence type="ECO:0000256" key="2">
    <source>
        <dbReference type="ARBA" id="ARBA00023002"/>
    </source>
</evidence>
<name>A0ABT1SM94_9FIRM</name>
<comment type="similarity">
    <text evidence="1 4">Belongs to the D-isomer specific 2-hydroxyacid dehydrogenase family.</text>
</comment>
<feature type="domain" description="D-isomer specific 2-hydroxyacid dehydrogenase catalytic" evidence="5">
    <location>
        <begin position="4"/>
        <end position="326"/>
    </location>
</feature>
<organism evidence="7 8">
    <name type="scientific">Massilicoli timonensis</name>
    <dbReference type="NCBI Taxonomy" id="2015901"/>
    <lineage>
        <taxon>Bacteria</taxon>
        <taxon>Bacillati</taxon>
        <taxon>Bacillota</taxon>
        <taxon>Erysipelotrichia</taxon>
        <taxon>Erysipelotrichales</taxon>
        <taxon>Erysipelotrichaceae</taxon>
        <taxon>Massilicoli</taxon>
    </lineage>
</organism>
<feature type="domain" description="D-isomer specific 2-hydroxyacid dehydrogenase NAD-binding" evidence="6">
    <location>
        <begin position="111"/>
        <end position="296"/>
    </location>
</feature>
<reference evidence="7 8" key="1">
    <citation type="submission" date="2022-06" db="EMBL/GenBank/DDBJ databases">
        <title>Isolation of gut microbiota from human fecal samples.</title>
        <authorList>
            <person name="Pamer E.G."/>
            <person name="Barat B."/>
            <person name="Waligurski E."/>
            <person name="Medina S."/>
            <person name="Paddock L."/>
            <person name="Mostad J."/>
        </authorList>
    </citation>
    <scope>NUCLEOTIDE SEQUENCE [LARGE SCALE GENOMIC DNA]</scope>
    <source>
        <strain evidence="7 8">DFI.6.1</strain>
    </source>
</reference>